<name>A0A8S9XSD8_APOLU</name>
<keyword evidence="2" id="KW-1185">Reference proteome</keyword>
<comment type="caution">
    <text evidence="1">The sequence shown here is derived from an EMBL/GenBank/DDBJ whole genome shotgun (WGS) entry which is preliminary data.</text>
</comment>
<evidence type="ECO:0000313" key="1">
    <source>
        <dbReference type="EMBL" id="KAF6210996.1"/>
    </source>
</evidence>
<dbReference type="AlphaFoldDB" id="A0A8S9XSD8"/>
<gene>
    <name evidence="1" type="ORF">GE061_014109</name>
</gene>
<dbReference type="Proteomes" id="UP000466442">
    <property type="component" value="Linkage Group LG5"/>
</dbReference>
<proteinExistence type="predicted"/>
<reference evidence="1" key="1">
    <citation type="journal article" date="2021" name="Mol. Ecol. Resour.">
        <title>Apolygus lucorum genome provides insights into omnivorousness and mesophyll feeding.</title>
        <authorList>
            <person name="Liu Y."/>
            <person name="Liu H."/>
            <person name="Wang H."/>
            <person name="Huang T."/>
            <person name="Liu B."/>
            <person name="Yang B."/>
            <person name="Yin L."/>
            <person name="Li B."/>
            <person name="Zhang Y."/>
            <person name="Zhang S."/>
            <person name="Jiang F."/>
            <person name="Zhang X."/>
            <person name="Ren Y."/>
            <person name="Wang B."/>
            <person name="Wang S."/>
            <person name="Lu Y."/>
            <person name="Wu K."/>
            <person name="Fan W."/>
            <person name="Wang G."/>
        </authorList>
    </citation>
    <scope>NUCLEOTIDE SEQUENCE</scope>
    <source>
        <strain evidence="1">12Hb</strain>
    </source>
</reference>
<organism evidence="1 2">
    <name type="scientific">Apolygus lucorum</name>
    <name type="common">Small green plant bug</name>
    <name type="synonym">Lygocoris lucorum</name>
    <dbReference type="NCBI Taxonomy" id="248454"/>
    <lineage>
        <taxon>Eukaryota</taxon>
        <taxon>Metazoa</taxon>
        <taxon>Ecdysozoa</taxon>
        <taxon>Arthropoda</taxon>
        <taxon>Hexapoda</taxon>
        <taxon>Insecta</taxon>
        <taxon>Pterygota</taxon>
        <taxon>Neoptera</taxon>
        <taxon>Paraneoptera</taxon>
        <taxon>Hemiptera</taxon>
        <taxon>Heteroptera</taxon>
        <taxon>Panheteroptera</taxon>
        <taxon>Cimicomorpha</taxon>
        <taxon>Miridae</taxon>
        <taxon>Mirini</taxon>
        <taxon>Apolygus</taxon>
    </lineage>
</organism>
<protein>
    <submittedName>
        <fullName evidence="1">Uncharacterized protein</fullName>
    </submittedName>
</protein>
<dbReference type="EMBL" id="WIXP02000005">
    <property type="protein sequence ID" value="KAF6210996.1"/>
    <property type="molecule type" value="Genomic_DNA"/>
</dbReference>
<evidence type="ECO:0000313" key="2">
    <source>
        <dbReference type="Proteomes" id="UP000466442"/>
    </source>
</evidence>
<sequence length="73" mass="8468">MYSPAICPQPTGISKSLGRMMKLILPQKFQVVLKDVIKRRMPPLETSLSGQEAKTLFFPCHFKRYRMQIITIE</sequence>
<accession>A0A8S9XSD8</accession>